<comment type="caution">
    <text evidence="2">The sequence shown here is derived from an EMBL/GenBank/DDBJ whole genome shotgun (WGS) entry which is preliminary data.</text>
</comment>
<evidence type="ECO:0000313" key="3">
    <source>
        <dbReference type="Proteomes" id="UP000177941"/>
    </source>
</evidence>
<dbReference type="Proteomes" id="UP000177941">
    <property type="component" value="Unassembled WGS sequence"/>
</dbReference>
<dbReference type="EMBL" id="MHHS01000008">
    <property type="protein sequence ID" value="OGY37370.1"/>
    <property type="molecule type" value="Genomic_DNA"/>
</dbReference>
<proteinExistence type="predicted"/>
<feature type="domain" description="(S)-ureidoglycine aminohydrolase cupin" evidence="1">
    <location>
        <begin position="41"/>
        <end position="88"/>
    </location>
</feature>
<accession>A0A1G1XCP6</accession>
<name>A0A1G1XCP6_9BACT</name>
<protein>
    <recommendedName>
        <fullName evidence="1">(S)-ureidoglycine aminohydrolase cupin domain-containing protein</fullName>
    </recommendedName>
</protein>
<gene>
    <name evidence="2" type="ORF">A3E36_03005</name>
</gene>
<organism evidence="2 3">
    <name type="scientific">Candidatus Andersenbacteria bacterium RIFCSPHIGHO2_12_FULL_45_11b</name>
    <dbReference type="NCBI Taxonomy" id="1797282"/>
    <lineage>
        <taxon>Bacteria</taxon>
        <taxon>Candidatus Anderseniibacteriota</taxon>
    </lineage>
</organism>
<dbReference type="SUPFAM" id="SSF51182">
    <property type="entry name" value="RmlC-like cupins"/>
    <property type="match status" value="1"/>
</dbReference>
<evidence type="ECO:0000313" key="2">
    <source>
        <dbReference type="EMBL" id="OGY37370.1"/>
    </source>
</evidence>
<reference evidence="2 3" key="1">
    <citation type="journal article" date="2016" name="Nat. Commun.">
        <title>Thousands of microbial genomes shed light on interconnected biogeochemical processes in an aquifer system.</title>
        <authorList>
            <person name="Anantharaman K."/>
            <person name="Brown C.T."/>
            <person name="Hug L.A."/>
            <person name="Sharon I."/>
            <person name="Castelle C.J."/>
            <person name="Probst A.J."/>
            <person name="Thomas B.C."/>
            <person name="Singh A."/>
            <person name="Wilkins M.J."/>
            <person name="Karaoz U."/>
            <person name="Brodie E.L."/>
            <person name="Williams K.H."/>
            <person name="Hubbard S.S."/>
            <person name="Banfield J.F."/>
        </authorList>
    </citation>
    <scope>NUCLEOTIDE SEQUENCE [LARGE SCALE GENOMIC DNA]</scope>
</reference>
<dbReference type="InterPro" id="IPR014710">
    <property type="entry name" value="RmlC-like_jellyroll"/>
</dbReference>
<dbReference type="InterPro" id="IPR011051">
    <property type="entry name" value="RmlC_Cupin_sf"/>
</dbReference>
<sequence>MNNYLFTRNQAKKYDIAGGVCYLYPDSPTERLSAAYVEQSGRYPEEGYRQNEYCTEAMFIIDGVFTASVGGEIHRLESGDVLYVQPKTPYSIEGAGKTFVFIEPKWNSDQNTQV</sequence>
<dbReference type="InterPro" id="IPR008579">
    <property type="entry name" value="UGlyAH_Cupin_dom"/>
</dbReference>
<dbReference type="Gene3D" id="2.60.120.10">
    <property type="entry name" value="Jelly Rolls"/>
    <property type="match status" value="1"/>
</dbReference>
<dbReference type="Pfam" id="PF05899">
    <property type="entry name" value="Cupin_3"/>
    <property type="match status" value="1"/>
</dbReference>
<dbReference type="AlphaFoldDB" id="A0A1G1XCP6"/>
<evidence type="ECO:0000259" key="1">
    <source>
        <dbReference type="Pfam" id="PF05899"/>
    </source>
</evidence>